<evidence type="ECO:0000313" key="9">
    <source>
        <dbReference type="Proteomes" id="UP000308199"/>
    </source>
</evidence>
<evidence type="ECO:0000256" key="7">
    <source>
        <dbReference type="SAM" id="Phobius"/>
    </source>
</evidence>
<evidence type="ECO:0000313" key="8">
    <source>
        <dbReference type="EMBL" id="THH11789.1"/>
    </source>
</evidence>
<name>A0A4S4LIL6_9AGAM</name>
<dbReference type="PANTHER" id="PTHR23514">
    <property type="entry name" value="BYPASS OF STOP CODON PROTEIN 6"/>
    <property type="match status" value="1"/>
</dbReference>
<keyword evidence="5 7" id="KW-1133">Transmembrane helix</keyword>
<dbReference type="InterPro" id="IPR036259">
    <property type="entry name" value="MFS_trans_sf"/>
</dbReference>
<evidence type="ECO:0000256" key="3">
    <source>
        <dbReference type="ARBA" id="ARBA00022448"/>
    </source>
</evidence>
<gene>
    <name evidence="8" type="ORF">EW145_g417</name>
</gene>
<evidence type="ECO:0008006" key="10">
    <source>
        <dbReference type="Google" id="ProtNLM"/>
    </source>
</evidence>
<keyword evidence="4 7" id="KW-0812">Transmembrane</keyword>
<dbReference type="Proteomes" id="UP000308199">
    <property type="component" value="Unassembled WGS sequence"/>
</dbReference>
<keyword evidence="3" id="KW-0813">Transport</keyword>
<evidence type="ECO:0000256" key="4">
    <source>
        <dbReference type="ARBA" id="ARBA00022692"/>
    </source>
</evidence>
<dbReference type="GO" id="GO:0012505">
    <property type="term" value="C:endomembrane system"/>
    <property type="evidence" value="ECO:0007669"/>
    <property type="project" value="UniProtKB-SubCell"/>
</dbReference>
<evidence type="ECO:0000256" key="6">
    <source>
        <dbReference type="ARBA" id="ARBA00023136"/>
    </source>
</evidence>
<dbReference type="GO" id="GO:0016020">
    <property type="term" value="C:membrane"/>
    <property type="evidence" value="ECO:0007669"/>
    <property type="project" value="TreeGrafter"/>
</dbReference>
<organism evidence="8 9">
    <name type="scientific">Phellinidium pouzarii</name>
    <dbReference type="NCBI Taxonomy" id="167371"/>
    <lineage>
        <taxon>Eukaryota</taxon>
        <taxon>Fungi</taxon>
        <taxon>Dikarya</taxon>
        <taxon>Basidiomycota</taxon>
        <taxon>Agaricomycotina</taxon>
        <taxon>Agaricomycetes</taxon>
        <taxon>Hymenochaetales</taxon>
        <taxon>Hymenochaetaceae</taxon>
        <taxon>Phellinidium</taxon>
    </lineage>
</organism>
<evidence type="ECO:0000256" key="2">
    <source>
        <dbReference type="ARBA" id="ARBA00008335"/>
    </source>
</evidence>
<feature type="transmembrane region" description="Helical" evidence="7">
    <location>
        <begin position="51"/>
        <end position="74"/>
    </location>
</feature>
<reference evidence="8 9" key="1">
    <citation type="submission" date="2019-02" db="EMBL/GenBank/DDBJ databases">
        <title>Genome sequencing of the rare red list fungi Phellinidium pouzarii.</title>
        <authorList>
            <person name="Buettner E."/>
            <person name="Kellner H."/>
        </authorList>
    </citation>
    <scope>NUCLEOTIDE SEQUENCE [LARGE SCALE GENOMIC DNA]</scope>
    <source>
        <strain evidence="8 9">DSM 108285</strain>
    </source>
</reference>
<feature type="transmembrane region" description="Helical" evidence="7">
    <location>
        <begin position="155"/>
        <end position="177"/>
    </location>
</feature>
<proteinExistence type="inferred from homology"/>
<dbReference type="EMBL" id="SGPK01000008">
    <property type="protein sequence ID" value="THH11789.1"/>
    <property type="molecule type" value="Genomic_DNA"/>
</dbReference>
<dbReference type="InterPro" id="IPR051788">
    <property type="entry name" value="MFS_Transporter"/>
</dbReference>
<sequence length="345" mass="37736">MVESSEKPRDPSIIAVIMPPQMHLENSRRNLNDLGSGSITSPSDIKTDFNLSYMMSSLLFIASTIGFALGVILIERVMRLMGTLRLSHIKPQLSRFAFRSCKRRQQAHTVPAVDKKPEGKTNSTARARFRILVVASVLHASFFIIMGTARGFANVLAAYFVASFGKAFLNGTVNAYVAASPKRPLGQLYACNVLSGINTTLLALAFRPTWNEYAEEGNGSAACVETPPLQTSMITENAAEKSKTAMLRSDTVLSEKTVASSASWSPIFTAPRDRSTLRYALTLRFVWAFSFFMWIYSGSETSTQGYMATYLLAVRNANPNTVGYVTSGFWGGMAISRLTTGLVSP</sequence>
<dbReference type="OrthoDB" id="413079at2759"/>
<dbReference type="PANTHER" id="PTHR23514:SF3">
    <property type="entry name" value="BYPASS OF STOP CODON PROTEIN 6"/>
    <property type="match status" value="1"/>
</dbReference>
<protein>
    <recommendedName>
        <fullName evidence="10">Major facilitator superfamily (MFS) profile domain-containing protein</fullName>
    </recommendedName>
</protein>
<keyword evidence="9" id="KW-1185">Reference proteome</keyword>
<evidence type="ECO:0000256" key="1">
    <source>
        <dbReference type="ARBA" id="ARBA00004127"/>
    </source>
</evidence>
<dbReference type="AlphaFoldDB" id="A0A4S4LIL6"/>
<feature type="transmembrane region" description="Helical" evidence="7">
    <location>
        <begin position="279"/>
        <end position="297"/>
    </location>
</feature>
<accession>A0A4S4LIL6</accession>
<keyword evidence="6 7" id="KW-0472">Membrane</keyword>
<comment type="caution">
    <text evidence="8">The sequence shown here is derived from an EMBL/GenBank/DDBJ whole genome shotgun (WGS) entry which is preliminary data.</text>
</comment>
<dbReference type="SUPFAM" id="SSF103473">
    <property type="entry name" value="MFS general substrate transporter"/>
    <property type="match status" value="1"/>
</dbReference>
<comment type="subcellular location">
    <subcellularLocation>
        <location evidence="1">Endomembrane system</location>
        <topology evidence="1">Multi-pass membrane protein</topology>
    </subcellularLocation>
</comment>
<evidence type="ECO:0000256" key="5">
    <source>
        <dbReference type="ARBA" id="ARBA00022989"/>
    </source>
</evidence>
<comment type="similarity">
    <text evidence="2">Belongs to the major facilitator superfamily.</text>
</comment>
<feature type="transmembrane region" description="Helical" evidence="7">
    <location>
        <begin position="129"/>
        <end position="149"/>
    </location>
</feature>